<evidence type="ECO:0000313" key="2">
    <source>
        <dbReference type="Proteomes" id="UP000294513"/>
    </source>
</evidence>
<dbReference type="RefSeq" id="WP_131897747.1">
    <property type="nucleotide sequence ID" value="NZ_SMKU01000156.1"/>
</dbReference>
<evidence type="ECO:0000313" key="1">
    <source>
        <dbReference type="EMBL" id="TDD80274.1"/>
    </source>
</evidence>
<reference evidence="1 2" key="1">
    <citation type="submission" date="2019-03" db="EMBL/GenBank/DDBJ databases">
        <title>Draft genome sequences of novel Actinobacteria.</title>
        <authorList>
            <person name="Sahin N."/>
            <person name="Ay H."/>
            <person name="Saygin H."/>
        </authorList>
    </citation>
    <scope>NUCLEOTIDE SEQUENCE [LARGE SCALE GENOMIC DNA]</scope>
    <source>
        <strain evidence="1 2">H3C3</strain>
    </source>
</reference>
<dbReference type="InterPro" id="IPR006311">
    <property type="entry name" value="TAT_signal"/>
</dbReference>
<dbReference type="PROSITE" id="PS51318">
    <property type="entry name" value="TAT"/>
    <property type="match status" value="1"/>
</dbReference>
<evidence type="ECO:0008006" key="3">
    <source>
        <dbReference type="Google" id="ProtNLM"/>
    </source>
</evidence>
<sequence>MTRPPLSRRTVLAAGAVAGAAASLPSVLRPGAAAASAPSWRDVPVSVDVPRLGGLTLLGPNEGWVTTPQDKWGPLTLLRWNGRALSRFPLPDGFAGGTLLVAAASRRKLWVMTNALNGSGYWNGSAWRHVDVPVQLSGFPVQLVPYSLSAGRDGTAWAVLADVVNDKCAVLRWEGDAWLRTEVPMPPGAVAQHVAVRSRRDIWVAGYSFDAGRHRIPFTVHWNGRAWQDVTVPPVPGSSAPQAIRSVRPVSAGFAWAFRSNETVGQNQTLLRWTGGGAWEEFRLPADFNLPYAPLAEDGWDGVWIGAYGTGSSNYLHFKAGTWTVVPGPARAAADQPSIAGIARAPGTRTILATGSIRHPDPQSPDGYGYESLVERLH</sequence>
<dbReference type="EMBL" id="SMKU01000156">
    <property type="protein sequence ID" value="TDD80274.1"/>
    <property type="molecule type" value="Genomic_DNA"/>
</dbReference>
<keyword evidence="2" id="KW-1185">Reference proteome</keyword>
<proteinExistence type="predicted"/>
<protein>
    <recommendedName>
        <fullName evidence="3">Twin-arginine translocation signal domain-containing protein</fullName>
    </recommendedName>
</protein>
<name>A0A4R5B987_9ACTN</name>
<organism evidence="1 2">
    <name type="scientific">Actinomadura rubrisoli</name>
    <dbReference type="NCBI Taxonomy" id="2530368"/>
    <lineage>
        <taxon>Bacteria</taxon>
        <taxon>Bacillati</taxon>
        <taxon>Actinomycetota</taxon>
        <taxon>Actinomycetes</taxon>
        <taxon>Streptosporangiales</taxon>
        <taxon>Thermomonosporaceae</taxon>
        <taxon>Actinomadura</taxon>
    </lineage>
</organism>
<dbReference type="OrthoDB" id="3454650at2"/>
<accession>A0A4R5B987</accession>
<gene>
    <name evidence="1" type="ORF">E1298_26170</name>
</gene>
<comment type="caution">
    <text evidence="1">The sequence shown here is derived from an EMBL/GenBank/DDBJ whole genome shotgun (WGS) entry which is preliminary data.</text>
</comment>
<dbReference type="Proteomes" id="UP000294513">
    <property type="component" value="Unassembled WGS sequence"/>
</dbReference>
<dbReference type="AlphaFoldDB" id="A0A4R5B987"/>